<gene>
    <name evidence="2" type="ORF">DIR46_25265</name>
</gene>
<dbReference type="InterPro" id="IPR014718">
    <property type="entry name" value="GH-type_carb-bd"/>
</dbReference>
<organism evidence="2 3">
    <name type="scientific">Massilia oculi</name>
    <dbReference type="NCBI Taxonomy" id="945844"/>
    <lineage>
        <taxon>Bacteria</taxon>
        <taxon>Pseudomonadati</taxon>
        <taxon>Pseudomonadota</taxon>
        <taxon>Betaproteobacteria</taxon>
        <taxon>Burkholderiales</taxon>
        <taxon>Oxalobacteraceae</taxon>
        <taxon>Telluria group</taxon>
        <taxon>Massilia</taxon>
    </lineage>
</organism>
<proteinExistence type="predicted"/>
<evidence type="ECO:0000313" key="2">
    <source>
        <dbReference type="EMBL" id="AWL07412.1"/>
    </source>
</evidence>
<dbReference type="InterPro" id="IPR008183">
    <property type="entry name" value="Aldose_1/G6P_1-epimerase"/>
</dbReference>
<dbReference type="SUPFAM" id="SSF74650">
    <property type="entry name" value="Galactose mutarotase-like"/>
    <property type="match status" value="1"/>
</dbReference>
<dbReference type="GO" id="GO:0016853">
    <property type="term" value="F:isomerase activity"/>
    <property type="evidence" value="ECO:0007669"/>
    <property type="project" value="InterPro"/>
</dbReference>
<reference evidence="2 3" key="1">
    <citation type="submission" date="2018-05" db="EMBL/GenBank/DDBJ databases">
        <title>Complete genome sequence of Massilia oculi sp. nov. CCUG 43427T (=DSM 26321T), the type strain of M. oculi, and comparison with genome sequences of other Massilia strains.</title>
        <authorList>
            <person name="Zhu B."/>
        </authorList>
    </citation>
    <scope>NUCLEOTIDE SEQUENCE [LARGE SCALE GENOMIC DNA]</scope>
    <source>
        <strain evidence="2 3">CCUG 43427</strain>
    </source>
</reference>
<dbReference type="OrthoDB" id="9808779at2"/>
<protein>
    <submittedName>
        <fullName evidence="2">Aldose 1-epimerase</fullName>
    </submittedName>
</protein>
<evidence type="ECO:0000313" key="3">
    <source>
        <dbReference type="Proteomes" id="UP000245820"/>
    </source>
</evidence>
<keyword evidence="3" id="KW-1185">Reference proteome</keyword>
<dbReference type="EMBL" id="CP029343">
    <property type="protein sequence ID" value="AWL07412.1"/>
    <property type="molecule type" value="Genomic_DNA"/>
</dbReference>
<accession>A0A2S2DPU8</accession>
<feature type="region of interest" description="Disordered" evidence="1">
    <location>
        <begin position="330"/>
        <end position="385"/>
    </location>
</feature>
<dbReference type="RefSeq" id="WP_109347699.1">
    <property type="nucleotide sequence ID" value="NZ_CP029343.1"/>
</dbReference>
<sequence length="385" mass="41608">MLQRLQLGNGRLRADVVPQAGGGLGRLDWLGGASPQPLLRPLATDTQEVPLPSQLACFPLVPWSNRMAPFGFAFDDRRHVPAPNRAGEPCPIHGDGWQQAWEVMSHTPDSALLRLKRHAASPFSYDAALRYALEGDALVVELEVRNAGKYALPFGLGLHPWLPDPQGARLQARASQVWLAGADKLPSMRGPLPPDWNFVDPARLPEHGVDNVFHGWDGTAHIIWPARGVGLSIEANMDYFILYAPPGRDFFCFEPVDHPINAHNLPGYPGLSILAPGASLRRRVVFRAVCCEALAAGLVAAICCGKRAAAALQCRDYLPQIGGRLSVYPHRQRHGAGSSPGAQGPGLCGPGRHFTGARPVPARARQEAGAAGRVGPRRRLAQRRP</sequence>
<dbReference type="Pfam" id="PF01263">
    <property type="entry name" value="Aldose_epim"/>
    <property type="match status" value="1"/>
</dbReference>
<evidence type="ECO:0000256" key="1">
    <source>
        <dbReference type="SAM" id="MobiDB-lite"/>
    </source>
</evidence>
<name>A0A2S2DPU8_9BURK</name>
<dbReference type="Proteomes" id="UP000245820">
    <property type="component" value="Chromosome"/>
</dbReference>
<dbReference type="Gene3D" id="2.70.98.10">
    <property type="match status" value="1"/>
</dbReference>
<dbReference type="AlphaFoldDB" id="A0A2S2DPU8"/>
<dbReference type="GO" id="GO:0005975">
    <property type="term" value="P:carbohydrate metabolic process"/>
    <property type="evidence" value="ECO:0007669"/>
    <property type="project" value="InterPro"/>
</dbReference>
<dbReference type="CDD" id="cd09021">
    <property type="entry name" value="Aldose_epim_Ec_YphB"/>
    <property type="match status" value="1"/>
</dbReference>
<dbReference type="InterPro" id="IPR011013">
    <property type="entry name" value="Gal_mutarotase_sf_dom"/>
</dbReference>
<dbReference type="KEGG" id="mtim:DIR46_25265"/>
<feature type="compositionally biased region" description="Basic residues" evidence="1">
    <location>
        <begin position="375"/>
        <end position="385"/>
    </location>
</feature>
<dbReference type="GO" id="GO:0030246">
    <property type="term" value="F:carbohydrate binding"/>
    <property type="evidence" value="ECO:0007669"/>
    <property type="project" value="InterPro"/>
</dbReference>